<feature type="domain" description="O-methyltransferase dimerisation" evidence="5">
    <location>
        <begin position="47"/>
        <end position="114"/>
    </location>
</feature>
<dbReference type="SUPFAM" id="SSF46785">
    <property type="entry name" value="Winged helix' DNA-binding domain"/>
    <property type="match status" value="1"/>
</dbReference>
<dbReference type="InterPro" id="IPR012967">
    <property type="entry name" value="COMT_dimerisation"/>
</dbReference>
<keyword evidence="1 6" id="KW-0489">Methyltransferase</keyword>
<evidence type="ECO:0000259" key="4">
    <source>
        <dbReference type="Pfam" id="PF00891"/>
    </source>
</evidence>
<reference evidence="6 7" key="1">
    <citation type="submission" date="2021-01" db="EMBL/GenBank/DDBJ databases">
        <title>WGS of actinomycetes isolated from Thailand.</title>
        <authorList>
            <person name="Thawai C."/>
        </authorList>
    </citation>
    <scope>NUCLEOTIDE SEQUENCE [LARGE SCALE GENOMIC DNA]</scope>
    <source>
        <strain evidence="6 7">LPG 2</strain>
    </source>
</reference>
<dbReference type="RefSeq" id="WP_201954065.1">
    <property type="nucleotide sequence ID" value="NZ_JAERRJ010000012.1"/>
</dbReference>
<evidence type="ECO:0000256" key="1">
    <source>
        <dbReference type="ARBA" id="ARBA00022603"/>
    </source>
</evidence>
<evidence type="ECO:0000256" key="3">
    <source>
        <dbReference type="ARBA" id="ARBA00022691"/>
    </source>
</evidence>
<dbReference type="InterPro" id="IPR036390">
    <property type="entry name" value="WH_DNA-bd_sf"/>
</dbReference>
<dbReference type="Pfam" id="PF08100">
    <property type="entry name" value="Dimerisation"/>
    <property type="match status" value="1"/>
</dbReference>
<dbReference type="GO" id="GO:0032259">
    <property type="term" value="P:methylation"/>
    <property type="evidence" value="ECO:0007669"/>
    <property type="project" value="UniProtKB-KW"/>
</dbReference>
<evidence type="ECO:0000256" key="2">
    <source>
        <dbReference type="ARBA" id="ARBA00022679"/>
    </source>
</evidence>
<dbReference type="SUPFAM" id="SSF53335">
    <property type="entry name" value="S-adenosyl-L-methionine-dependent methyltransferases"/>
    <property type="match status" value="1"/>
</dbReference>
<gene>
    <name evidence="6" type="ORF">JK358_29400</name>
</gene>
<dbReference type="InterPro" id="IPR001077">
    <property type="entry name" value="COMT_C"/>
</dbReference>
<dbReference type="PANTHER" id="PTHR43712:SF2">
    <property type="entry name" value="O-METHYLTRANSFERASE CICE"/>
    <property type="match status" value="1"/>
</dbReference>
<dbReference type="Proteomes" id="UP000602198">
    <property type="component" value="Unassembled WGS sequence"/>
</dbReference>
<evidence type="ECO:0000313" key="7">
    <source>
        <dbReference type="Proteomes" id="UP000602198"/>
    </source>
</evidence>
<name>A0ABS1ME27_9NOCA</name>
<dbReference type="InterPro" id="IPR036388">
    <property type="entry name" value="WH-like_DNA-bd_sf"/>
</dbReference>
<protein>
    <submittedName>
        <fullName evidence="6">Hydroxyneurosporene methyltransferase</fullName>
    </submittedName>
</protein>
<dbReference type="InterPro" id="IPR016461">
    <property type="entry name" value="COMT-like"/>
</dbReference>
<dbReference type="InterPro" id="IPR029063">
    <property type="entry name" value="SAM-dependent_MTases_sf"/>
</dbReference>
<feature type="domain" description="O-methyltransferase C-terminal" evidence="4">
    <location>
        <begin position="138"/>
        <end position="344"/>
    </location>
</feature>
<dbReference type="Gene3D" id="1.10.287.1350">
    <property type="match status" value="1"/>
</dbReference>
<dbReference type="Pfam" id="PF00891">
    <property type="entry name" value="Methyltransf_2"/>
    <property type="match status" value="1"/>
</dbReference>
<dbReference type="Gene3D" id="1.10.10.10">
    <property type="entry name" value="Winged helix-like DNA-binding domain superfamily/Winged helix DNA-binding domain"/>
    <property type="match status" value="1"/>
</dbReference>
<dbReference type="PROSITE" id="PS51683">
    <property type="entry name" value="SAM_OMT_II"/>
    <property type="match status" value="1"/>
</dbReference>
<dbReference type="PANTHER" id="PTHR43712">
    <property type="entry name" value="PUTATIVE (AFU_ORTHOLOGUE AFUA_4G14580)-RELATED"/>
    <property type="match status" value="1"/>
</dbReference>
<accession>A0ABS1ME27</accession>
<evidence type="ECO:0000313" key="6">
    <source>
        <dbReference type="EMBL" id="MBL1078529.1"/>
    </source>
</evidence>
<comment type="caution">
    <text evidence="6">The sequence shown here is derived from an EMBL/GenBank/DDBJ whole genome shotgun (WGS) entry which is preliminary data.</text>
</comment>
<keyword evidence="3" id="KW-0949">S-adenosyl-L-methionine</keyword>
<organism evidence="6 7">
    <name type="scientific">Nocardia acididurans</name>
    <dbReference type="NCBI Taxonomy" id="2802282"/>
    <lineage>
        <taxon>Bacteria</taxon>
        <taxon>Bacillati</taxon>
        <taxon>Actinomycetota</taxon>
        <taxon>Actinomycetes</taxon>
        <taxon>Mycobacteriales</taxon>
        <taxon>Nocardiaceae</taxon>
        <taxon>Nocardia</taxon>
    </lineage>
</organism>
<keyword evidence="7" id="KW-1185">Reference proteome</keyword>
<evidence type="ECO:0000259" key="5">
    <source>
        <dbReference type="Pfam" id="PF08100"/>
    </source>
</evidence>
<proteinExistence type="predicted"/>
<dbReference type="PIRSF" id="PIRSF005739">
    <property type="entry name" value="O-mtase"/>
    <property type="match status" value="1"/>
</dbReference>
<sequence length="365" mass="40020">MASTLPKVPPLPVIHAVDRIRHRLAALQRRLVPGHVALREIQMGGFLAQAVHAAAALGIADALAAGPRQPGDLARTIGADEDGLRRLMRVLISFEVFAQRTDGAYALTRVSRALRGDAPVSLRDLFLFFGSEYHRGHWSHLHDAVRTGHAVGPVLDGMSFFDYTAEHRELGELFDRAMTSVSNLAIAPLLAAYDFGRFGTIVDVGAGHGSLLIEILRHTEARRGVIFDLPEVVAGLQDQINRHELTDCLTVETGSFFDTVPKGGDAYILKHIVHDWSDTEAEHLLRTARAAMDPEATLLLIEMVLPAHKRPHASKFIDLEMLVNAPGRERTRDEYGNLLARSGFALTRVVPTASADSVVEARPMR</sequence>
<dbReference type="EMBL" id="JAERRJ010000012">
    <property type="protein sequence ID" value="MBL1078529.1"/>
    <property type="molecule type" value="Genomic_DNA"/>
</dbReference>
<dbReference type="Gene3D" id="3.40.50.150">
    <property type="entry name" value="Vaccinia Virus protein VP39"/>
    <property type="match status" value="1"/>
</dbReference>
<dbReference type="GO" id="GO:0008168">
    <property type="term" value="F:methyltransferase activity"/>
    <property type="evidence" value="ECO:0007669"/>
    <property type="project" value="UniProtKB-KW"/>
</dbReference>
<dbReference type="CDD" id="cd02440">
    <property type="entry name" value="AdoMet_MTases"/>
    <property type="match status" value="1"/>
</dbReference>
<keyword evidence="2" id="KW-0808">Transferase</keyword>